<evidence type="ECO:0000313" key="4">
    <source>
        <dbReference type="Proteomes" id="UP000827549"/>
    </source>
</evidence>
<feature type="region of interest" description="Disordered" evidence="1">
    <location>
        <begin position="466"/>
        <end position="502"/>
    </location>
</feature>
<dbReference type="Gene3D" id="3.40.50.300">
    <property type="entry name" value="P-loop containing nucleotide triphosphate hydrolases"/>
    <property type="match status" value="1"/>
</dbReference>
<dbReference type="PANTHER" id="PTHR12748">
    <property type="entry name" value="ORIGIN RECOGNITION COMPLEX SUBUNIT 3"/>
    <property type="match status" value="1"/>
</dbReference>
<dbReference type="SUPFAM" id="SSF52540">
    <property type="entry name" value="P-loop containing nucleoside triphosphate hydrolases"/>
    <property type="match status" value="1"/>
</dbReference>
<name>A0AAF0Y6J8_9TREE</name>
<evidence type="ECO:0000256" key="1">
    <source>
        <dbReference type="SAM" id="MobiDB-lite"/>
    </source>
</evidence>
<dbReference type="GO" id="GO:0005664">
    <property type="term" value="C:nuclear origin of replication recognition complex"/>
    <property type="evidence" value="ECO:0007669"/>
    <property type="project" value="InterPro"/>
</dbReference>
<feature type="region of interest" description="Disordered" evidence="1">
    <location>
        <begin position="358"/>
        <end position="430"/>
    </location>
</feature>
<gene>
    <name evidence="3" type="ORF">LOC62_03G004699</name>
</gene>
<protein>
    <recommendedName>
        <fullName evidence="2">Origin recognition complex subunit 3 winged helix C-terminal domain-containing protein</fullName>
    </recommendedName>
</protein>
<organism evidence="3 4">
    <name type="scientific">Vanrija pseudolonga</name>
    <dbReference type="NCBI Taxonomy" id="143232"/>
    <lineage>
        <taxon>Eukaryota</taxon>
        <taxon>Fungi</taxon>
        <taxon>Dikarya</taxon>
        <taxon>Basidiomycota</taxon>
        <taxon>Agaricomycotina</taxon>
        <taxon>Tremellomycetes</taxon>
        <taxon>Trichosporonales</taxon>
        <taxon>Trichosporonaceae</taxon>
        <taxon>Vanrija</taxon>
    </lineage>
</organism>
<proteinExistence type="predicted"/>
<feature type="compositionally biased region" description="Acidic residues" evidence="1">
    <location>
        <begin position="369"/>
        <end position="380"/>
    </location>
</feature>
<dbReference type="EMBL" id="CP086716">
    <property type="protein sequence ID" value="WOO81168.1"/>
    <property type="molecule type" value="Genomic_DNA"/>
</dbReference>
<feature type="compositionally biased region" description="Polar residues" evidence="1">
    <location>
        <begin position="358"/>
        <end position="368"/>
    </location>
</feature>
<dbReference type="GO" id="GO:0005656">
    <property type="term" value="C:nuclear pre-replicative complex"/>
    <property type="evidence" value="ECO:0007669"/>
    <property type="project" value="TreeGrafter"/>
</dbReference>
<keyword evidence="4" id="KW-1185">Reference proteome</keyword>
<evidence type="ECO:0000259" key="2">
    <source>
        <dbReference type="Pfam" id="PF18137"/>
    </source>
</evidence>
<evidence type="ECO:0000313" key="3">
    <source>
        <dbReference type="EMBL" id="WOO81168.1"/>
    </source>
</evidence>
<dbReference type="GeneID" id="87807934"/>
<accession>A0AAF0Y6J8</accession>
<dbReference type="AlphaFoldDB" id="A0AAF0Y6J8"/>
<dbReference type="GO" id="GO:0006270">
    <property type="term" value="P:DNA replication initiation"/>
    <property type="evidence" value="ECO:0007669"/>
    <property type="project" value="TreeGrafter"/>
</dbReference>
<feature type="domain" description="Origin recognition complex subunit 3 winged helix C-terminal" evidence="2">
    <location>
        <begin position="435"/>
        <end position="524"/>
    </location>
</feature>
<reference evidence="3" key="1">
    <citation type="submission" date="2023-10" db="EMBL/GenBank/DDBJ databases">
        <authorList>
            <person name="Noh H."/>
        </authorList>
    </citation>
    <scope>NUCLEOTIDE SEQUENCE</scope>
    <source>
        <strain evidence="3">DUCC4014</strain>
    </source>
</reference>
<dbReference type="Pfam" id="PF18137">
    <property type="entry name" value="WHD_ORC"/>
    <property type="match status" value="1"/>
</dbReference>
<dbReference type="GO" id="GO:0003688">
    <property type="term" value="F:DNA replication origin binding"/>
    <property type="evidence" value="ECO:0007669"/>
    <property type="project" value="TreeGrafter"/>
</dbReference>
<dbReference type="PANTHER" id="PTHR12748:SF0">
    <property type="entry name" value="ORIGIN RECOGNITION COMPLEX SUBUNIT 3"/>
    <property type="match status" value="1"/>
</dbReference>
<dbReference type="InterPro" id="IPR020795">
    <property type="entry name" value="ORC3"/>
</dbReference>
<dbReference type="GO" id="GO:0031261">
    <property type="term" value="C:DNA replication preinitiation complex"/>
    <property type="evidence" value="ECO:0007669"/>
    <property type="project" value="TreeGrafter"/>
</dbReference>
<dbReference type="InterPro" id="IPR040855">
    <property type="entry name" value="ORC_WH_C"/>
</dbReference>
<sequence length="879" mass="95986">MGNDFHSLSQGVFVVPFQPPSNKAGPSNLQPLDEIYDKAYQHFQAAYDSYEEQFTAELLDGIRSWLDECDTPRPLKAPFEVQRLHIALVQGVSSALIPGLTSTTRHAVTVNGRDVSDLASATRAVAVGFLGEAALASKKAGRTPMEEVQRWWQGLNDRDPLLLHIQQAQLISATVLSELIYIMNLYPSLPFRLLLDVPSVGHFLSTWTLIEPTEIDLSILTLGRSRKRNAGVNAILQAAVDSSVTLLSVTRELAEQLKRDEETIGGGGASTLKSLKWLALQHRFNSPLAALAESEMTEQQLQDLQTIADAVKDGHRVPGGDIFALDSNPNLLTVTDPAPRMSILSSLAKPDTFWPITSNGVDASTQNSAEDEQSSEDEEVVTPRKSGRSRPANDYLKMSGQTTRKKRKPQPQAEGQPHAVNGGFVDLSTPQPFKETETLFSLWQSAGRNVNLWDWLEGFRGELTGAAKENGDDEEAPASERRSKRKRGDDDEDGGKPELSEEAQQRLHAAFIRFVEEARMLGLIALALRYNTSPPGPTFVPELDEVILAARPHPGGSSLQRGDLVEIVGPSGAGKSTLCAFLLMTTLLPRSFQLVTTQGGEAVDVPLGGRDAHAYLLSPASHPPLMPRIESALRAHIETRIAHTLGENNQRGDLRAPLISAAIDEQITASLARLYVLQPRPRAIGWTLALQRVRRPPDDHRTPDLVVCDGFADGFWPERWEEEKGDRRRGPGGSRVRGLPDAGMKDVWDAVTALRRDTGAVVVLTAQGLRPIPNSPFFKPQLPAPYPSPFAPRGADPDPPTAWPLNIQLTLLGPSRPLQYPAETTLVDALRSRNHPTLQVFDAMVRVVGGKGLAGTLAGAKWSFGVASHGLVPFTRDER</sequence>
<dbReference type="Proteomes" id="UP000827549">
    <property type="component" value="Chromosome 3"/>
</dbReference>
<dbReference type="RefSeq" id="XP_062627200.1">
    <property type="nucleotide sequence ID" value="XM_062771216.1"/>
</dbReference>
<dbReference type="InterPro" id="IPR027417">
    <property type="entry name" value="P-loop_NTPase"/>
</dbReference>